<proteinExistence type="predicted"/>
<reference evidence="1 2" key="1">
    <citation type="submission" date="2011-08" db="EMBL/GenBank/DDBJ databases">
        <authorList>
            <person name="Weinstock G."/>
            <person name="Sodergren E."/>
            <person name="Clifton S."/>
            <person name="Fulton L."/>
            <person name="Fulton B."/>
            <person name="Courtney L."/>
            <person name="Fronick C."/>
            <person name="Harrison M."/>
            <person name="Strong C."/>
            <person name="Farmer C."/>
            <person name="Delahaunty K."/>
            <person name="Markovic C."/>
            <person name="Hall O."/>
            <person name="Minx P."/>
            <person name="Tomlinson C."/>
            <person name="Mitreva M."/>
            <person name="Hou S."/>
            <person name="Chen J."/>
            <person name="Wollam A."/>
            <person name="Pepin K.H."/>
            <person name="Johnson M."/>
            <person name="Bhonagiri V."/>
            <person name="Zhang X."/>
            <person name="Suruliraj S."/>
            <person name="Warren W."/>
            <person name="Chinwalla A."/>
            <person name="Mardis E.R."/>
            <person name="Wilson R.K."/>
        </authorList>
    </citation>
    <scope>NUCLEOTIDE SEQUENCE [LARGE SCALE GENOMIC DNA]</scope>
    <source>
        <strain evidence="1 2">ATCC 51873</strain>
    </source>
</reference>
<evidence type="ECO:0000313" key="2">
    <source>
        <dbReference type="Proteomes" id="UP000005959"/>
    </source>
</evidence>
<dbReference type="EMBL" id="AGCI01000095">
    <property type="protein sequence ID" value="EHM39345.1"/>
    <property type="molecule type" value="Genomic_DNA"/>
</dbReference>
<dbReference type="Proteomes" id="UP000005959">
    <property type="component" value="Unassembled WGS sequence"/>
</dbReference>
<organism evidence="1 2">
    <name type="scientific">Hafnia alvei ATCC 51873</name>
    <dbReference type="NCBI Taxonomy" id="1002364"/>
    <lineage>
        <taxon>Bacteria</taxon>
        <taxon>Pseudomonadati</taxon>
        <taxon>Pseudomonadota</taxon>
        <taxon>Gammaproteobacteria</taxon>
        <taxon>Enterobacterales</taxon>
        <taxon>Hafniaceae</taxon>
        <taxon>Hafnia</taxon>
    </lineage>
</organism>
<protein>
    <submittedName>
        <fullName evidence="1">Uncharacterized protein</fullName>
    </submittedName>
</protein>
<accession>G9YBE2</accession>
<name>G9YBE2_HAFAL</name>
<dbReference type="PATRIC" id="fig|1002364.3.peg.3533"/>
<comment type="caution">
    <text evidence="1">The sequence shown here is derived from an EMBL/GenBank/DDBJ whole genome shotgun (WGS) entry which is preliminary data.</text>
</comment>
<sequence>MDIAGDVYVLLYSESQSCFHIEKMGIMLRNNYRIFVNSRKVDYIPLAVAHTIDELEEVKAELVKARAKVLEDN</sequence>
<evidence type="ECO:0000313" key="1">
    <source>
        <dbReference type="EMBL" id="EHM39345.1"/>
    </source>
</evidence>
<dbReference type="HOGENOM" id="CLU_2493194_0_0_6"/>
<dbReference type="AlphaFoldDB" id="G9YBE2"/>
<gene>
    <name evidence="1" type="ORF">HMPREF0454_03921</name>
</gene>
<dbReference type="RefSeq" id="WP_004847736.1">
    <property type="nucleotide sequence ID" value="NZ_JH417550.1"/>
</dbReference>